<feature type="compositionally biased region" description="Basic and acidic residues" evidence="3">
    <location>
        <begin position="39"/>
        <end position="63"/>
    </location>
</feature>
<evidence type="ECO:0000256" key="2">
    <source>
        <dbReference type="SAM" id="Coils"/>
    </source>
</evidence>
<keyword evidence="2" id="KW-0175">Coiled coil</keyword>
<dbReference type="GO" id="GO:0006357">
    <property type="term" value="P:regulation of transcription by RNA polymerase II"/>
    <property type="evidence" value="ECO:0007669"/>
    <property type="project" value="InterPro"/>
</dbReference>
<evidence type="ECO:0000313" key="4">
    <source>
        <dbReference type="Ensembl" id="ENSSANP00000068811.1"/>
    </source>
</evidence>
<dbReference type="PROSITE" id="PS01289">
    <property type="entry name" value="TSC22"/>
    <property type="match status" value="1"/>
</dbReference>
<feature type="region of interest" description="Disordered" evidence="3">
    <location>
        <begin position="23"/>
        <end position="111"/>
    </location>
</feature>
<dbReference type="AlphaFoldDB" id="A0A671QAQ4"/>
<feature type="compositionally biased region" description="Acidic residues" evidence="3">
    <location>
        <begin position="29"/>
        <end position="38"/>
    </location>
</feature>
<feature type="region of interest" description="Disordered" evidence="3">
    <location>
        <begin position="553"/>
        <end position="594"/>
    </location>
</feature>
<dbReference type="RefSeq" id="XP_016333584.1">
    <property type="nucleotide sequence ID" value="XM_016478098.1"/>
</dbReference>
<dbReference type="OrthoDB" id="8961796at2759"/>
<evidence type="ECO:0000313" key="5">
    <source>
        <dbReference type="Proteomes" id="UP000472260"/>
    </source>
</evidence>
<dbReference type="InterPro" id="IPR047862">
    <property type="entry name" value="TSC22/BUN_CS"/>
</dbReference>
<accession>A0A671QAQ4</accession>
<dbReference type="KEGG" id="sanh:107681775"/>
<reference evidence="4" key="2">
    <citation type="submission" date="2025-09" db="UniProtKB">
        <authorList>
            <consortium name="Ensembl"/>
        </authorList>
    </citation>
    <scope>IDENTIFICATION</scope>
</reference>
<dbReference type="FunFam" id="1.20.5.490:FF:000002">
    <property type="entry name" value="TSC22 domain family, member 1"/>
    <property type="match status" value="1"/>
</dbReference>
<sequence length="594" mass="62586">MSRMPAKKKSCFQITSVTQAQVAANNATDDTESLDDPDESRTEDVSSEIFDRSRTEVCDRSSSEEALNNVGDSEGQPPQNGGFGPRNLGHHQGIQASGTQTAQVTSSSSATTITSCSSRFRVIKLDHGTGEPFRRGRWTCMEYYEKDPEGSGMSRTVDSIRHTNVTEPGADRDSGLGATVGSVMAPDVNSDGSCFTSPPHNLESHSFNVALGSGSPESFSNNKPVPPSAQHSLHPPAHEGGHPGAHLQKSPSIPPSPQVQPLLYQPQPITHQLQSQPALISTSQPDYGQRSMPITVTQTLPGVSLSVGHVVSQGLSPLPTPATGGVQVLGTLEMSGLPGGVPLGNAPVSPVPNLAQHPVVGLLSSVAPMPSILQQQQQPVAQYQASGVMHGLSTTPQSTQSLPVAPVTLAVGSPNTSAHSGTAAGMGISVFSQMDESRRMSDASAQVHSKDTVKPLITEGLQLPSPAVNSLFGIPIPIDGEDDSASEASVVAIDNKIEQAMDLVKSHLMYAVREEVEVLKEHIKELYERNSVLERENAVLKSLANNDQLSQLTVQSSSSAPVPGQAQPQPYLQLDSNQSADSLPRQPQPSVTSA</sequence>
<gene>
    <name evidence="4" type="primary">LOC107681775</name>
</gene>
<feature type="region of interest" description="Disordered" evidence="3">
    <location>
        <begin position="206"/>
        <end position="262"/>
    </location>
</feature>
<dbReference type="PANTHER" id="PTHR46894:SF1">
    <property type="entry name" value="TSC22 DOMAIN FAMILY PROTEIN 2"/>
    <property type="match status" value="1"/>
</dbReference>
<protein>
    <submittedName>
        <fullName evidence="4">TSC22 domain family protein 2-like</fullName>
    </submittedName>
</protein>
<dbReference type="InterPro" id="IPR053049">
    <property type="entry name" value="TSC22_domain_protein_2"/>
</dbReference>
<dbReference type="Pfam" id="PF01166">
    <property type="entry name" value="TSC22"/>
    <property type="match status" value="1"/>
</dbReference>
<organism evidence="4 5">
    <name type="scientific">Sinocyclocheilus anshuiensis</name>
    <dbReference type="NCBI Taxonomy" id="1608454"/>
    <lineage>
        <taxon>Eukaryota</taxon>
        <taxon>Metazoa</taxon>
        <taxon>Chordata</taxon>
        <taxon>Craniata</taxon>
        <taxon>Vertebrata</taxon>
        <taxon>Euteleostomi</taxon>
        <taxon>Actinopterygii</taxon>
        <taxon>Neopterygii</taxon>
        <taxon>Teleostei</taxon>
        <taxon>Ostariophysi</taxon>
        <taxon>Cypriniformes</taxon>
        <taxon>Cyprinidae</taxon>
        <taxon>Cyprininae</taxon>
        <taxon>Sinocyclocheilus</taxon>
    </lineage>
</organism>
<evidence type="ECO:0000256" key="3">
    <source>
        <dbReference type="SAM" id="MobiDB-lite"/>
    </source>
</evidence>
<dbReference type="PANTHER" id="PTHR46894">
    <property type="entry name" value="TSC22 DOMAIN FAMILY PROTEIN 2"/>
    <property type="match status" value="1"/>
</dbReference>
<keyword evidence="5" id="KW-1185">Reference proteome</keyword>
<dbReference type="SUPFAM" id="SSF58026">
    <property type="entry name" value="Delta-sleep-inducing peptide immunoreactive peptide"/>
    <property type="match status" value="1"/>
</dbReference>
<dbReference type="InterPro" id="IPR000580">
    <property type="entry name" value="TSC22/Bun"/>
</dbReference>
<reference evidence="4" key="1">
    <citation type="submission" date="2025-08" db="UniProtKB">
        <authorList>
            <consortium name="Ensembl"/>
        </authorList>
    </citation>
    <scope>IDENTIFICATION</scope>
</reference>
<dbReference type="Proteomes" id="UP000472260">
    <property type="component" value="Unassembled WGS sequence"/>
</dbReference>
<proteinExistence type="inferred from homology"/>
<comment type="similarity">
    <text evidence="1">Belongs to the TSC-22/Dip/Bun family.</text>
</comment>
<dbReference type="Gene3D" id="1.20.5.490">
    <property type="entry name" value="Single helix bin"/>
    <property type="match status" value="1"/>
</dbReference>
<feature type="compositionally biased region" description="Polar residues" evidence="3">
    <location>
        <begin position="566"/>
        <end position="581"/>
    </location>
</feature>
<dbReference type="Ensembl" id="ENSSANT00000073137.1">
    <property type="protein sequence ID" value="ENSSANP00000068811.1"/>
    <property type="gene ID" value="ENSSANG00000034294.1"/>
</dbReference>
<name>A0A671QAQ4_9TELE</name>
<feature type="compositionally biased region" description="Low complexity" evidence="3">
    <location>
        <begin position="95"/>
        <end position="111"/>
    </location>
</feature>
<feature type="coiled-coil region" evidence="2">
    <location>
        <begin position="516"/>
        <end position="543"/>
    </location>
</feature>
<dbReference type="GeneID" id="107681775"/>
<evidence type="ECO:0000256" key="1">
    <source>
        <dbReference type="ARBA" id="ARBA00007908"/>
    </source>
</evidence>